<dbReference type="PANTHER" id="PTHR33744:SF1">
    <property type="entry name" value="DNA-BINDING TRANSCRIPTIONAL ACTIVATOR ADER"/>
    <property type="match status" value="1"/>
</dbReference>
<dbReference type="InterPro" id="IPR025736">
    <property type="entry name" value="PucR_C-HTH_dom"/>
</dbReference>
<dbReference type="EMBL" id="JAEEGB010000006">
    <property type="protein sequence ID" value="MBI6872410.1"/>
    <property type="molecule type" value="Genomic_DNA"/>
</dbReference>
<dbReference type="PANTHER" id="PTHR33744">
    <property type="entry name" value="CARBOHYDRATE DIACID REGULATOR"/>
    <property type="match status" value="1"/>
</dbReference>
<evidence type="ECO:0000259" key="2">
    <source>
        <dbReference type="Pfam" id="PF07905"/>
    </source>
</evidence>
<dbReference type="Pfam" id="PF07905">
    <property type="entry name" value="PucR"/>
    <property type="match status" value="1"/>
</dbReference>
<dbReference type="Proteomes" id="UP000622687">
    <property type="component" value="Unassembled WGS sequence"/>
</dbReference>
<feature type="domain" description="CdaR GGDEF-like" evidence="4">
    <location>
        <begin position="153"/>
        <end position="286"/>
    </location>
</feature>
<evidence type="ECO:0000313" key="5">
    <source>
        <dbReference type="EMBL" id="MBI6872410.1"/>
    </source>
</evidence>
<dbReference type="AlphaFoldDB" id="A0A934HXX6"/>
<organism evidence="5 6">
    <name type="scientific">Clostridium aciditolerans</name>
    <dbReference type="NCBI Taxonomy" id="339861"/>
    <lineage>
        <taxon>Bacteria</taxon>
        <taxon>Bacillati</taxon>
        <taxon>Bacillota</taxon>
        <taxon>Clostridia</taxon>
        <taxon>Eubacteriales</taxon>
        <taxon>Clostridiaceae</taxon>
        <taxon>Clostridium</taxon>
    </lineage>
</organism>
<keyword evidence="6" id="KW-1185">Reference proteome</keyword>
<dbReference type="Gene3D" id="1.10.10.2840">
    <property type="entry name" value="PucR C-terminal helix-turn-helix domain"/>
    <property type="match status" value="1"/>
</dbReference>
<comment type="similarity">
    <text evidence="1">Belongs to the CdaR family.</text>
</comment>
<feature type="domain" description="PucR C-terminal helix-turn-helix" evidence="3">
    <location>
        <begin position="344"/>
        <end position="396"/>
    </location>
</feature>
<dbReference type="InterPro" id="IPR041522">
    <property type="entry name" value="CdaR_GGDEF"/>
</dbReference>
<dbReference type="RefSeq" id="WP_211141912.1">
    <property type="nucleotide sequence ID" value="NZ_JAEEGB010000006.1"/>
</dbReference>
<comment type="caution">
    <text evidence="5">The sequence shown here is derived from an EMBL/GenBank/DDBJ whole genome shotgun (WGS) entry which is preliminary data.</text>
</comment>
<evidence type="ECO:0000256" key="1">
    <source>
        <dbReference type="ARBA" id="ARBA00006754"/>
    </source>
</evidence>
<dbReference type="Pfam" id="PF13556">
    <property type="entry name" value="HTH_30"/>
    <property type="match status" value="1"/>
</dbReference>
<evidence type="ECO:0000259" key="3">
    <source>
        <dbReference type="Pfam" id="PF13556"/>
    </source>
</evidence>
<proteinExistence type="inferred from homology"/>
<dbReference type="Pfam" id="PF17853">
    <property type="entry name" value="GGDEF_2"/>
    <property type="match status" value="1"/>
</dbReference>
<evidence type="ECO:0000259" key="4">
    <source>
        <dbReference type="Pfam" id="PF17853"/>
    </source>
</evidence>
<sequence>MGVRIDQLINLPELKDLKLVGGNKGVSKIVTWVHALETPDLIKYVKNDDLIMLTGIGILNNTLGLIEMIEGLIEKKASGLIVNTGRYLAEIPNEVKKLADKNDFPVFEIPWEISLAEITRIICGDIIKRQLEEIACQDLLKNIIFNNKIIYEDFIEKISAYGYSYLNSFRIIIVKTNKLEKYLSFKNIEDEQNIVHVKNCLLRTVNNAVWDPRYRAISFLQNDSIVLLIINEKDKFTNLKDISQIIRESIKNGFPDVGISIGIGNAYTEFSGIKKSYIEAEKALKAIKSEEHMGETMYYSNIGAYKLLTEIENISSLKEYYDATIGRLEQYDAQNGTDFTKIFYIFLQENGHYVQTAQRLYMHRNTLIYKINKIQEILKQDLTDIKVRVEFYLGYLIKQMNDF</sequence>
<reference evidence="5" key="1">
    <citation type="submission" date="2020-12" db="EMBL/GenBank/DDBJ databases">
        <title>Clostridium thailandense sp. nov., a novel acetogenic bacterium isolated from peat land soil in Thailand.</title>
        <authorList>
            <person name="Chaikitkaew S."/>
            <person name="Birkeland N.K."/>
        </authorList>
    </citation>
    <scope>NUCLEOTIDE SEQUENCE</scope>
    <source>
        <strain evidence="5">DSM 17425</strain>
    </source>
</reference>
<dbReference type="InterPro" id="IPR042070">
    <property type="entry name" value="PucR_C-HTH_sf"/>
</dbReference>
<gene>
    <name evidence="5" type="ORF">I6U51_06765</name>
</gene>
<dbReference type="InterPro" id="IPR012914">
    <property type="entry name" value="PucR_dom"/>
</dbReference>
<dbReference type="InterPro" id="IPR051448">
    <property type="entry name" value="CdaR-like_regulators"/>
</dbReference>
<protein>
    <submittedName>
        <fullName evidence="5">PucR family transcriptional regulator ligand-binding domain-containing protein</fullName>
    </submittedName>
</protein>
<accession>A0A934HXX6</accession>
<name>A0A934HXX6_9CLOT</name>
<feature type="domain" description="Purine catabolism PurC-like" evidence="2">
    <location>
        <begin position="7"/>
        <end position="126"/>
    </location>
</feature>
<evidence type="ECO:0000313" key="6">
    <source>
        <dbReference type="Proteomes" id="UP000622687"/>
    </source>
</evidence>